<feature type="chain" id="PRO_5040205196" description="7TM GPCR serpentine receptor class x (Srx) domain-containing protein" evidence="2">
    <location>
        <begin position="20"/>
        <end position="72"/>
    </location>
</feature>
<feature type="signal peptide" evidence="2">
    <location>
        <begin position="1"/>
        <end position="19"/>
    </location>
</feature>
<organism evidence="3 4">
    <name type="scientific">Caenorhabditis angaria</name>
    <dbReference type="NCBI Taxonomy" id="860376"/>
    <lineage>
        <taxon>Eukaryota</taxon>
        <taxon>Metazoa</taxon>
        <taxon>Ecdysozoa</taxon>
        <taxon>Nematoda</taxon>
        <taxon>Chromadorea</taxon>
        <taxon>Rhabditida</taxon>
        <taxon>Rhabditina</taxon>
        <taxon>Rhabditomorpha</taxon>
        <taxon>Rhabditoidea</taxon>
        <taxon>Rhabditidae</taxon>
        <taxon>Peloderinae</taxon>
        <taxon>Caenorhabditis</taxon>
    </lineage>
</organism>
<protein>
    <recommendedName>
        <fullName evidence="5">7TM GPCR serpentine receptor class x (Srx) domain-containing protein</fullName>
    </recommendedName>
</protein>
<dbReference type="Proteomes" id="UP001152747">
    <property type="component" value="Unassembled WGS sequence"/>
</dbReference>
<evidence type="ECO:0000313" key="4">
    <source>
        <dbReference type="Proteomes" id="UP001152747"/>
    </source>
</evidence>
<accession>A0A9P1IIT5</accession>
<keyword evidence="1" id="KW-0812">Transmembrane</keyword>
<dbReference type="Pfam" id="PF10326">
    <property type="entry name" value="7TM_GPCR_Str"/>
    <property type="match status" value="1"/>
</dbReference>
<dbReference type="EMBL" id="CANHGI010000003">
    <property type="protein sequence ID" value="CAI5445668.1"/>
    <property type="molecule type" value="Genomic_DNA"/>
</dbReference>
<dbReference type="AlphaFoldDB" id="A0A9P1IIT5"/>
<keyword evidence="1" id="KW-0472">Membrane</keyword>
<name>A0A9P1IIT5_9PELO</name>
<evidence type="ECO:0000256" key="1">
    <source>
        <dbReference type="SAM" id="Phobius"/>
    </source>
</evidence>
<evidence type="ECO:0008006" key="5">
    <source>
        <dbReference type="Google" id="ProtNLM"/>
    </source>
</evidence>
<keyword evidence="1" id="KW-1133">Transmembrane helix</keyword>
<comment type="caution">
    <text evidence="3">The sequence shown here is derived from an EMBL/GenBank/DDBJ whole genome shotgun (WGS) entry which is preliminary data.</text>
</comment>
<gene>
    <name evidence="3" type="ORF">CAMP_LOCUS8305</name>
</gene>
<sequence>MHFPTILIFLFTIIDLDLGNTTAVISITIALFPALDPLPVMLIIKNYRNVIFRKLAKLISIVVGPKFTTKDF</sequence>
<evidence type="ECO:0000313" key="3">
    <source>
        <dbReference type="EMBL" id="CAI5445668.1"/>
    </source>
</evidence>
<keyword evidence="2" id="KW-0732">Signal</keyword>
<keyword evidence="4" id="KW-1185">Reference proteome</keyword>
<proteinExistence type="predicted"/>
<feature type="transmembrane region" description="Helical" evidence="1">
    <location>
        <begin position="23"/>
        <end position="44"/>
    </location>
</feature>
<reference evidence="3" key="1">
    <citation type="submission" date="2022-11" db="EMBL/GenBank/DDBJ databases">
        <authorList>
            <person name="Kikuchi T."/>
        </authorList>
    </citation>
    <scope>NUCLEOTIDE SEQUENCE</scope>
    <source>
        <strain evidence="3">PS1010</strain>
    </source>
</reference>
<dbReference type="InterPro" id="IPR019428">
    <property type="entry name" value="7TM_GPCR_serpentine_rcpt_Str"/>
</dbReference>
<evidence type="ECO:0000256" key="2">
    <source>
        <dbReference type="SAM" id="SignalP"/>
    </source>
</evidence>